<dbReference type="PANTHER" id="PTHR44167:SF24">
    <property type="entry name" value="SERINE_THREONINE-PROTEIN KINASE CHK2"/>
    <property type="match status" value="1"/>
</dbReference>
<dbReference type="Pfam" id="PF00023">
    <property type="entry name" value="Ank"/>
    <property type="match status" value="1"/>
</dbReference>
<dbReference type="SMART" id="SM00248">
    <property type="entry name" value="ANK"/>
    <property type="match status" value="3"/>
</dbReference>
<dbReference type="OrthoDB" id="1046782at2759"/>
<dbReference type="Gene3D" id="1.10.510.10">
    <property type="entry name" value="Transferase(Phosphotransferase) domain 1"/>
    <property type="match status" value="1"/>
</dbReference>
<dbReference type="GO" id="GO:0005634">
    <property type="term" value="C:nucleus"/>
    <property type="evidence" value="ECO:0007669"/>
    <property type="project" value="TreeGrafter"/>
</dbReference>
<dbReference type="InterPro" id="IPR008271">
    <property type="entry name" value="Ser/Thr_kinase_AS"/>
</dbReference>
<dbReference type="SUPFAM" id="SSF48403">
    <property type="entry name" value="Ankyrin repeat"/>
    <property type="match status" value="1"/>
</dbReference>
<dbReference type="EMBL" id="ML977702">
    <property type="protein sequence ID" value="KAF1993481.1"/>
    <property type="molecule type" value="Genomic_DNA"/>
</dbReference>
<proteinExistence type="predicted"/>
<dbReference type="InterPro" id="IPR011009">
    <property type="entry name" value="Kinase-like_dom_sf"/>
</dbReference>
<organism evidence="2 3">
    <name type="scientific">Amniculicola lignicola CBS 123094</name>
    <dbReference type="NCBI Taxonomy" id="1392246"/>
    <lineage>
        <taxon>Eukaryota</taxon>
        <taxon>Fungi</taxon>
        <taxon>Dikarya</taxon>
        <taxon>Ascomycota</taxon>
        <taxon>Pezizomycotina</taxon>
        <taxon>Dothideomycetes</taxon>
        <taxon>Pleosporomycetidae</taxon>
        <taxon>Pleosporales</taxon>
        <taxon>Amniculicolaceae</taxon>
        <taxon>Amniculicola</taxon>
    </lineage>
</organism>
<dbReference type="InterPro" id="IPR002110">
    <property type="entry name" value="Ankyrin_rpt"/>
</dbReference>
<name>A0A6A5W023_9PLEO</name>
<evidence type="ECO:0000259" key="1">
    <source>
        <dbReference type="PROSITE" id="PS50011"/>
    </source>
</evidence>
<dbReference type="Pfam" id="PF00069">
    <property type="entry name" value="Pkinase"/>
    <property type="match status" value="1"/>
</dbReference>
<dbReference type="GO" id="GO:0004674">
    <property type="term" value="F:protein serine/threonine kinase activity"/>
    <property type="evidence" value="ECO:0007669"/>
    <property type="project" value="TreeGrafter"/>
</dbReference>
<dbReference type="SUPFAM" id="SSF56112">
    <property type="entry name" value="Protein kinase-like (PK-like)"/>
    <property type="match status" value="1"/>
</dbReference>
<dbReference type="GO" id="GO:0005737">
    <property type="term" value="C:cytoplasm"/>
    <property type="evidence" value="ECO:0007669"/>
    <property type="project" value="TreeGrafter"/>
</dbReference>
<dbReference type="GO" id="GO:0005524">
    <property type="term" value="F:ATP binding"/>
    <property type="evidence" value="ECO:0007669"/>
    <property type="project" value="InterPro"/>
</dbReference>
<sequence length="1236" mass="138387">MSVAEDVLPQNRSLVSGAHPSELWRFSHTFGSSSPSILWFQLALRVCAIGLPDFTGHLEIDVKHPLSEGANYEVFHMTVSEYHQSLLGSLQERNWKQVIVKRLKATIPTHNAQKDDPKQHMQLRSMIRELYVMRSLRDHDEIVDVVGIGREVGQLLHPLSLAPFYMPCTIVELATQGTLDQFLEITLPENLLEHMKNVLIKSSYQTRVKLCVNILNGLRALHDHGIYHTDIKPGNILVFGSLQEGFKAKISDFGSSLIKSPDVSNVRFPLGKEFGGTDGYTAPEVEELGVMNLTDLELQSCDLFSAGVTFLEALTSCRSSRERRAHSYEHENDLSLFGSIRPLLEEYGGATTKQLDRMTKVLQSTLCDIANRASTADELLHDLLPTLGIIPQCACKDSVLKGVSREASGIIFVDNIGQSTNVADALRSEDDTNSRLSRDDFILLLPSISGRNIEGFLQRSIFDDLEHALAKSESDAPRLQFIKGLCYANGFGVSFDPNEACKSIYSAAQMGYMPAKFTYRRIHDALFSVADSWEIEDIPIPEISALAMREVDADLFYQIDNLYASPSNYMSAAIRLSEHITWLDATIQAAHQSLASFPEENTKTRDIALLQEQAKTSLPEDLSLLDDEKWPSKQALYIALGILLHQPGSEFLPEILQLLPPLKNFDFELNHTEQSITPLMLACRVGNVEAVRILSQHCRTDAKDEAGAIAMHFIFCFPDHAIPEMSSILSRDLDPSNSYTTTNEINIIEQLCSLEGTPLAFAIQVGNKTAVECLSPLRQFHGYVKSGPNIHGALRTLFSLVPEDYKIQKVVYATIDLLASLHENDLLEVLGFSQDMISVLRPTDMGVEYQDGAVLAHLAIIVELVAIRRQMQWIQYGDRYMSRLGELFFFMIPKILNPEDAVLFLRMIIQGAGTPPVALTLLHSLRSVTGVDPSRLDTLFTAFEADMCLRNPSRSSFLGYTNTSESDILLALVVAFRHGDMNAFKRILRKASKHEIHWGLTATKDALLGVFAALPEPRIREYLDLSNHYIAKSHRATAWKFNPVRWFSAKFGYRQYITASAVGDAILHRNDAALQAFLDSGTCPYETFPYYGNVLHLLCTNDGYVEGLDILASTLDEGRLKGLLVQRTTRGKLTPLEVAYYLGSYRCFKLLLPYYHSDLETRELPGKLMVDPDLEIYLDQVMKLVLDFNNIDNSFRESLGVASLETSTVIEGLRMVRMACALTIYIDNEEGDEEDM</sequence>
<keyword evidence="3" id="KW-1185">Reference proteome</keyword>
<dbReference type="AlphaFoldDB" id="A0A6A5W023"/>
<evidence type="ECO:0000313" key="2">
    <source>
        <dbReference type="EMBL" id="KAF1993481.1"/>
    </source>
</evidence>
<dbReference type="PROSITE" id="PS00108">
    <property type="entry name" value="PROTEIN_KINASE_ST"/>
    <property type="match status" value="1"/>
</dbReference>
<reference evidence="2" key="1">
    <citation type="journal article" date="2020" name="Stud. Mycol.">
        <title>101 Dothideomycetes genomes: a test case for predicting lifestyles and emergence of pathogens.</title>
        <authorList>
            <person name="Haridas S."/>
            <person name="Albert R."/>
            <person name="Binder M."/>
            <person name="Bloem J."/>
            <person name="Labutti K."/>
            <person name="Salamov A."/>
            <person name="Andreopoulos B."/>
            <person name="Baker S."/>
            <person name="Barry K."/>
            <person name="Bills G."/>
            <person name="Bluhm B."/>
            <person name="Cannon C."/>
            <person name="Castanera R."/>
            <person name="Culley D."/>
            <person name="Daum C."/>
            <person name="Ezra D."/>
            <person name="Gonzalez J."/>
            <person name="Henrissat B."/>
            <person name="Kuo A."/>
            <person name="Liang C."/>
            <person name="Lipzen A."/>
            <person name="Lutzoni F."/>
            <person name="Magnuson J."/>
            <person name="Mondo S."/>
            <person name="Nolan M."/>
            <person name="Ohm R."/>
            <person name="Pangilinan J."/>
            <person name="Park H.-J."/>
            <person name="Ramirez L."/>
            <person name="Alfaro M."/>
            <person name="Sun H."/>
            <person name="Tritt A."/>
            <person name="Yoshinaga Y."/>
            <person name="Zwiers L.-H."/>
            <person name="Turgeon B."/>
            <person name="Goodwin S."/>
            <person name="Spatafora J."/>
            <person name="Crous P."/>
            <person name="Grigoriev I."/>
        </authorList>
    </citation>
    <scope>NUCLEOTIDE SEQUENCE</scope>
    <source>
        <strain evidence="2">CBS 123094</strain>
    </source>
</reference>
<protein>
    <recommendedName>
        <fullName evidence="1">Protein kinase domain-containing protein</fullName>
    </recommendedName>
</protein>
<dbReference type="PROSITE" id="PS50011">
    <property type="entry name" value="PROTEIN_KINASE_DOM"/>
    <property type="match status" value="1"/>
</dbReference>
<dbReference type="PANTHER" id="PTHR44167">
    <property type="entry name" value="OVARIAN-SPECIFIC SERINE/THREONINE-PROTEIN KINASE LOK-RELATED"/>
    <property type="match status" value="1"/>
</dbReference>
<dbReference type="GO" id="GO:0044773">
    <property type="term" value="P:mitotic DNA damage checkpoint signaling"/>
    <property type="evidence" value="ECO:0007669"/>
    <property type="project" value="TreeGrafter"/>
</dbReference>
<dbReference type="InterPro" id="IPR036770">
    <property type="entry name" value="Ankyrin_rpt-contain_sf"/>
</dbReference>
<dbReference type="SMART" id="SM00220">
    <property type="entry name" value="S_TKc"/>
    <property type="match status" value="1"/>
</dbReference>
<feature type="domain" description="Protein kinase" evidence="1">
    <location>
        <begin position="60"/>
        <end position="384"/>
    </location>
</feature>
<evidence type="ECO:0000313" key="3">
    <source>
        <dbReference type="Proteomes" id="UP000799779"/>
    </source>
</evidence>
<accession>A0A6A5W023</accession>
<dbReference type="Proteomes" id="UP000799779">
    <property type="component" value="Unassembled WGS sequence"/>
</dbReference>
<gene>
    <name evidence="2" type="ORF">P154DRAFT_625413</name>
</gene>
<dbReference type="InterPro" id="IPR000719">
    <property type="entry name" value="Prot_kinase_dom"/>
</dbReference>
<dbReference type="Gene3D" id="1.25.40.20">
    <property type="entry name" value="Ankyrin repeat-containing domain"/>
    <property type="match status" value="1"/>
</dbReference>